<feature type="region of interest" description="Disordered" evidence="1">
    <location>
        <begin position="428"/>
        <end position="605"/>
    </location>
</feature>
<feature type="region of interest" description="Disordered" evidence="1">
    <location>
        <begin position="387"/>
        <end position="412"/>
    </location>
</feature>
<protein>
    <submittedName>
        <fullName evidence="2">Uncharacterized protein</fullName>
    </submittedName>
</protein>
<sequence length="728" mass="82414">MNDGNSNPENSSSDDSSIFSDDNFPKSPQIPQLDSNFDDINEFWNNPSRTITPKRTSTLNVKFVTPPHITPPVKSVTSNILEYQATPPHSFQNPTTNFNKSPIYVGSSTEDTPRRSFSSESNTSSDEYSSDSSDGIIFIDTPISERPKQSPPESNNDAIFILSPTLSNVSDKQPKAEGSGSYSDYSSIESDVPIEKNQENDTSTYNQNTVISLPENQEISSESNNIEIITNNSSTNDLFPTATIPSGSDSDVDMNVSENYAKNDESQIMQTITEEHSNLKSAKNQKQIIKKQTPKPAFASPKRTSNGKKKETIITELSPLTSTRRKKVESPQISDFRLSQLEEEEIKEKEHETTQVMSNQVENDNHKVITKKEEIFTEESEIKYYDNKNNTKRLIKSSESSDSNDSDNDIKKIERLAKKNRFYKKSMNTLANEEDKKTQDLEIQNETKTEKYEEKNGKKLRQNKSPLRQENSKSKDEKELPPQTDNLKPKKASPSPKTKSKSQNKSKVKSESQPLKSQPENKSKTKSKTKQQPESQPPKTKAKSPKSTKSSPNKSKAKSNARYDFSINSDDDSDESRISSLVQLPKDDINDQKNKNSSNKDMDDSDLPIALRRRKRVIVKPLKFWCGEHIVYGLSEDGFQTFQNLSIPEKMRKLNKGESRVMMKEQKRILPKKEIKRKLTRVEGNGIVVFEDKVIDFDKSNEVLLDKGVKCSVVCKGDSPLIFKMEEM</sequence>
<feature type="region of interest" description="Disordered" evidence="1">
    <location>
        <begin position="86"/>
        <end position="135"/>
    </location>
</feature>
<feature type="compositionally biased region" description="Low complexity" evidence="1">
    <location>
        <begin position="530"/>
        <end position="539"/>
    </location>
</feature>
<dbReference type="EMBL" id="JAPFFF010000002">
    <property type="protein sequence ID" value="KAK8896366.1"/>
    <property type="molecule type" value="Genomic_DNA"/>
</dbReference>
<feature type="compositionally biased region" description="Basic residues" evidence="1">
    <location>
        <begin position="498"/>
        <end position="507"/>
    </location>
</feature>
<comment type="caution">
    <text evidence="2">The sequence shown here is derived from an EMBL/GenBank/DDBJ whole genome shotgun (WGS) entry which is preliminary data.</text>
</comment>
<feature type="compositionally biased region" description="Polar residues" evidence="1">
    <location>
        <begin position="86"/>
        <end position="110"/>
    </location>
</feature>
<keyword evidence="3" id="KW-1185">Reference proteome</keyword>
<reference evidence="2 3" key="1">
    <citation type="submission" date="2024-04" db="EMBL/GenBank/DDBJ databases">
        <title>Tritrichomonas musculus Genome.</title>
        <authorList>
            <person name="Alves-Ferreira E."/>
            <person name="Grigg M."/>
            <person name="Lorenzi H."/>
            <person name="Galac M."/>
        </authorList>
    </citation>
    <scope>NUCLEOTIDE SEQUENCE [LARGE SCALE GENOMIC DNA]</scope>
    <source>
        <strain evidence="2 3">EAF2021</strain>
    </source>
</reference>
<feature type="compositionally biased region" description="Low complexity" evidence="1">
    <location>
        <begin position="1"/>
        <end position="22"/>
    </location>
</feature>
<feature type="region of interest" description="Disordered" evidence="1">
    <location>
        <begin position="277"/>
        <end position="332"/>
    </location>
</feature>
<feature type="compositionally biased region" description="Basic and acidic residues" evidence="1">
    <location>
        <begin position="433"/>
        <end position="457"/>
    </location>
</feature>
<feature type="region of interest" description="Disordered" evidence="1">
    <location>
        <begin position="1"/>
        <end position="56"/>
    </location>
</feature>
<feature type="compositionally biased region" description="Low complexity" evidence="1">
    <location>
        <begin position="116"/>
        <end position="135"/>
    </location>
</feature>
<proteinExistence type="predicted"/>
<organism evidence="2 3">
    <name type="scientific">Tritrichomonas musculus</name>
    <dbReference type="NCBI Taxonomy" id="1915356"/>
    <lineage>
        <taxon>Eukaryota</taxon>
        <taxon>Metamonada</taxon>
        <taxon>Parabasalia</taxon>
        <taxon>Tritrichomonadida</taxon>
        <taxon>Tritrichomonadidae</taxon>
        <taxon>Tritrichomonas</taxon>
    </lineage>
</organism>
<accession>A0ABR2KZ20</accession>
<dbReference type="Proteomes" id="UP001470230">
    <property type="component" value="Unassembled WGS sequence"/>
</dbReference>
<feature type="compositionally biased region" description="Low complexity" evidence="1">
    <location>
        <begin position="547"/>
        <end position="568"/>
    </location>
</feature>
<evidence type="ECO:0000256" key="1">
    <source>
        <dbReference type="SAM" id="MobiDB-lite"/>
    </source>
</evidence>
<gene>
    <name evidence="2" type="ORF">M9Y10_014264</name>
</gene>
<evidence type="ECO:0000313" key="2">
    <source>
        <dbReference type="EMBL" id="KAK8896366.1"/>
    </source>
</evidence>
<feature type="compositionally biased region" description="Polar residues" evidence="1">
    <location>
        <begin position="43"/>
        <end position="56"/>
    </location>
</feature>
<feature type="compositionally biased region" description="Basic and acidic residues" evidence="1">
    <location>
        <begin position="470"/>
        <end position="480"/>
    </location>
</feature>
<evidence type="ECO:0000313" key="3">
    <source>
        <dbReference type="Proteomes" id="UP001470230"/>
    </source>
</evidence>
<name>A0ABR2KZ20_9EUKA</name>
<feature type="compositionally biased region" description="Basic and acidic residues" evidence="1">
    <location>
        <begin position="585"/>
        <end position="602"/>
    </location>
</feature>